<dbReference type="InterPro" id="IPR039552">
    <property type="entry name" value="IS66_C"/>
</dbReference>
<reference evidence="6" key="1">
    <citation type="submission" date="2019-08" db="EMBL/GenBank/DDBJ databases">
        <authorList>
            <person name="Kucharzyk K."/>
            <person name="Murdoch R.W."/>
            <person name="Higgins S."/>
            <person name="Loffler F."/>
        </authorList>
    </citation>
    <scope>NUCLEOTIDE SEQUENCE</scope>
</reference>
<dbReference type="Pfam" id="PF13007">
    <property type="entry name" value="LZ_Tnp_IS66"/>
    <property type="match status" value="1"/>
</dbReference>
<name>A0A644ZDJ4_9ZZZZ</name>
<accession>A0A644ZDJ4</accession>
<protein>
    <submittedName>
        <fullName evidence="6">IS66 family transposase ISVsp3</fullName>
    </submittedName>
</protein>
<sequence>MTPREAQLTEQLEQALQLNASLQKDNEALRKENQLLREKVNLLLRRVFGASSEKMDVAQLQFLLSGAETAQPATEAKVETPKPQPQVQTVRKPKAPRLPENLPVVEEIIDPEPVKAAPEQFRQIGEEVREQLDYEPARYFRRRLVRRTYVSKREPELAPVTAPLPPTLQERCIATPSMLAHVLVAKYCDHLPLYRQQQILMRRHGIHLPRQTLARWVELASDWLKPIHQLIKTGVMAGGYVQVDETPIDYLEPGAGRTLKGYLWTGSRPGGDVFFDWHASRAGECLNTVVPVNFQGTIQCDGYDAYNRLAQRSGKEIKLAYCWAHVRRKFNDALEGTPRTAGWLIKQIQLLYRIESRLREQKAGPALRQAVRASQSKPVVERIKKACELLVRSKRFLPQDAISRAIAYAMSQMPGLQVYLEDGRIEIDNNLVENAIRPTALGKKNWLFIGEAEAGDRSAIIYTLIESCRRRNIDPYAYLKDVLTRLPQMTIQQVPEILPGAWGKPAQQPLRKAS</sequence>
<feature type="domain" description="Transposase IS66 central" evidence="3">
    <location>
        <begin position="172"/>
        <end position="455"/>
    </location>
</feature>
<dbReference type="Pfam" id="PF13817">
    <property type="entry name" value="DDE_Tnp_IS66_C"/>
    <property type="match status" value="1"/>
</dbReference>
<dbReference type="PANTHER" id="PTHR33678:SF1">
    <property type="entry name" value="BLL1576 PROTEIN"/>
    <property type="match status" value="1"/>
</dbReference>
<dbReference type="PANTHER" id="PTHR33678">
    <property type="entry name" value="BLL1576 PROTEIN"/>
    <property type="match status" value="1"/>
</dbReference>
<organism evidence="6">
    <name type="scientific">bioreactor metagenome</name>
    <dbReference type="NCBI Taxonomy" id="1076179"/>
    <lineage>
        <taxon>unclassified sequences</taxon>
        <taxon>metagenomes</taxon>
        <taxon>ecological metagenomes</taxon>
    </lineage>
</organism>
<comment type="caution">
    <text evidence="6">The sequence shown here is derived from an EMBL/GenBank/DDBJ whole genome shotgun (WGS) entry which is preliminary data.</text>
</comment>
<dbReference type="Pfam" id="PF03050">
    <property type="entry name" value="DDE_Tnp_IS66"/>
    <property type="match status" value="1"/>
</dbReference>
<dbReference type="NCBIfam" id="NF033517">
    <property type="entry name" value="transpos_IS66"/>
    <property type="match status" value="1"/>
</dbReference>
<proteinExistence type="predicted"/>
<dbReference type="InterPro" id="IPR004291">
    <property type="entry name" value="Transposase_IS66_central"/>
</dbReference>
<dbReference type="InterPro" id="IPR024463">
    <property type="entry name" value="Transposase_TnpC_homeodom"/>
</dbReference>
<feature type="domain" description="Transposase IS66 C-terminal" evidence="5">
    <location>
        <begin position="463"/>
        <end position="499"/>
    </location>
</feature>
<evidence type="ECO:0000256" key="1">
    <source>
        <dbReference type="SAM" id="Coils"/>
    </source>
</evidence>
<evidence type="ECO:0000259" key="5">
    <source>
        <dbReference type="Pfam" id="PF13817"/>
    </source>
</evidence>
<evidence type="ECO:0000259" key="4">
    <source>
        <dbReference type="Pfam" id="PF13007"/>
    </source>
</evidence>
<keyword evidence="1" id="KW-0175">Coiled coil</keyword>
<dbReference type="EMBL" id="VSSQ01008473">
    <property type="protein sequence ID" value="MPM38955.1"/>
    <property type="molecule type" value="Genomic_DNA"/>
</dbReference>
<evidence type="ECO:0000256" key="2">
    <source>
        <dbReference type="SAM" id="MobiDB-lite"/>
    </source>
</evidence>
<dbReference type="InterPro" id="IPR052344">
    <property type="entry name" value="Transposase-related"/>
</dbReference>
<evidence type="ECO:0000259" key="3">
    <source>
        <dbReference type="Pfam" id="PF03050"/>
    </source>
</evidence>
<feature type="coiled-coil region" evidence="1">
    <location>
        <begin position="5"/>
        <end position="46"/>
    </location>
</feature>
<feature type="region of interest" description="Disordered" evidence="2">
    <location>
        <begin position="73"/>
        <end position="93"/>
    </location>
</feature>
<evidence type="ECO:0000313" key="6">
    <source>
        <dbReference type="EMBL" id="MPM38955.1"/>
    </source>
</evidence>
<dbReference type="AlphaFoldDB" id="A0A644ZDJ4"/>
<gene>
    <name evidence="6" type="ORF">SDC9_85586</name>
</gene>
<feature type="domain" description="Transposase TnpC homeodomain" evidence="4">
    <location>
        <begin position="36"/>
        <end position="106"/>
    </location>
</feature>